<name>A0A1E5PYI4_9ACTN</name>
<gene>
    <name evidence="2" type="ORF">BGK67_26720</name>
</gene>
<proteinExistence type="predicted"/>
<evidence type="ECO:0000313" key="2">
    <source>
        <dbReference type="EMBL" id="OEJ34452.1"/>
    </source>
</evidence>
<dbReference type="AlphaFoldDB" id="A0A1E5PYI4"/>
<feature type="compositionally biased region" description="Basic and acidic residues" evidence="1">
    <location>
        <begin position="17"/>
        <end position="29"/>
    </location>
</feature>
<reference evidence="2 3" key="1">
    <citation type="submission" date="2016-08" db="EMBL/GenBank/DDBJ databases">
        <title>The complete genome of Streptomyces subrutilus 10-1-1.</title>
        <authorList>
            <person name="Chen X."/>
        </authorList>
    </citation>
    <scope>NUCLEOTIDE SEQUENCE [LARGE SCALE GENOMIC DNA]</scope>
    <source>
        <strain evidence="2 3">10-1-1</strain>
    </source>
</reference>
<dbReference type="Proteomes" id="UP000095705">
    <property type="component" value="Unassembled WGS sequence"/>
</dbReference>
<dbReference type="STRING" id="36818.BGK67_26720"/>
<evidence type="ECO:0000256" key="1">
    <source>
        <dbReference type="SAM" id="MobiDB-lite"/>
    </source>
</evidence>
<sequence length="216" mass="24423">MGPENPLPALRAPGGVHELDERSREGLPRDMARKIGYEPLRSLLPVRLRDGYGRERTEREFESVVIENEHLRVTVLPGLGGRARLRGRKLFVWGSGGGGRRRQEWLTEPGTGRYAEIQAGGPAPSWSTYGSRPGRSSAGWRRTDRWPPRPGPCTAPTGRRPAARRRTRWTPSRRVFEDGFEVPDLREGEETLGEVWSTLTGQPLPPRYDFRVRPPD</sequence>
<feature type="region of interest" description="Disordered" evidence="1">
    <location>
        <begin position="1"/>
        <end position="29"/>
    </location>
</feature>
<accession>A0A1E5PYI4</accession>
<evidence type="ECO:0000313" key="3">
    <source>
        <dbReference type="Proteomes" id="UP000095705"/>
    </source>
</evidence>
<organism evidence="2 3">
    <name type="scientific">Streptomyces subrutilus</name>
    <dbReference type="NCBI Taxonomy" id="36818"/>
    <lineage>
        <taxon>Bacteria</taxon>
        <taxon>Bacillati</taxon>
        <taxon>Actinomycetota</taxon>
        <taxon>Actinomycetes</taxon>
        <taxon>Kitasatosporales</taxon>
        <taxon>Streptomycetaceae</taxon>
        <taxon>Streptomyces</taxon>
    </lineage>
</organism>
<comment type="caution">
    <text evidence="2">The sequence shown here is derived from an EMBL/GenBank/DDBJ whole genome shotgun (WGS) entry which is preliminary data.</text>
</comment>
<feature type="region of interest" description="Disordered" evidence="1">
    <location>
        <begin position="119"/>
        <end position="170"/>
    </location>
</feature>
<dbReference type="EMBL" id="MEHK01000001">
    <property type="protein sequence ID" value="OEJ34452.1"/>
    <property type="molecule type" value="Genomic_DNA"/>
</dbReference>
<keyword evidence="3" id="KW-1185">Reference proteome</keyword>
<protein>
    <submittedName>
        <fullName evidence="2">Uncharacterized protein</fullName>
    </submittedName>
</protein>